<reference evidence="2 3" key="1">
    <citation type="submission" date="2022-01" db="EMBL/GenBank/DDBJ databases">
        <title>Mariniradius saccharolyticus sp. nov., isolated from sediment of a river.</title>
        <authorList>
            <person name="Liu H."/>
        </authorList>
    </citation>
    <scope>NUCLEOTIDE SEQUENCE [LARGE SCALE GENOMIC DNA]</scope>
    <source>
        <strain evidence="2 3">RY-2</strain>
    </source>
</reference>
<protein>
    <submittedName>
        <fullName evidence="2">PA-phosphatase</fullName>
    </submittedName>
</protein>
<feature type="transmembrane region" description="Helical" evidence="1">
    <location>
        <begin position="106"/>
        <end position="128"/>
    </location>
</feature>
<sequence length="205" mass="22908">MAKNLALFLSYLFMPLLMPTLVFVFLLFGIPQVAYLNNYNKVLILAMVFVTTFLVPLISLLTMKLTKHIGSLHLDSREDRVFPFSTISLFYILSTYLFYVKLDVEPIFILTLASISICVTLLASITFFWKISAHMTGMAGLTAIVMVFAVKYPTVDLLPLVLVSVVATGAVGSARLRLNAHRPIEILGGFALGFLICFFSFFLFL</sequence>
<comment type="caution">
    <text evidence="2">The sequence shown here is derived from an EMBL/GenBank/DDBJ whole genome shotgun (WGS) entry which is preliminary data.</text>
</comment>
<keyword evidence="1" id="KW-0472">Membrane</keyword>
<gene>
    <name evidence="2" type="ORF">L0U89_02785</name>
</gene>
<keyword evidence="1" id="KW-0812">Transmembrane</keyword>
<feature type="transmembrane region" description="Helical" evidence="1">
    <location>
        <begin position="7"/>
        <end position="30"/>
    </location>
</feature>
<keyword evidence="1" id="KW-1133">Transmembrane helix</keyword>
<keyword evidence="3" id="KW-1185">Reference proteome</keyword>
<organism evidence="2 3">
    <name type="scientific">Mariniradius sediminis</name>
    <dbReference type="NCBI Taxonomy" id="2909237"/>
    <lineage>
        <taxon>Bacteria</taxon>
        <taxon>Pseudomonadati</taxon>
        <taxon>Bacteroidota</taxon>
        <taxon>Cytophagia</taxon>
        <taxon>Cytophagales</taxon>
        <taxon>Cyclobacteriaceae</taxon>
        <taxon>Mariniradius</taxon>
    </lineage>
</organism>
<accession>A0ABS9BQB7</accession>
<dbReference type="RefSeq" id="WP_234860105.1">
    <property type="nucleotide sequence ID" value="NZ_JAKEVZ010000001.1"/>
</dbReference>
<dbReference type="EMBL" id="JAKEVZ010000001">
    <property type="protein sequence ID" value="MCF1749984.1"/>
    <property type="molecule type" value="Genomic_DNA"/>
</dbReference>
<evidence type="ECO:0000256" key="1">
    <source>
        <dbReference type="SAM" id="Phobius"/>
    </source>
</evidence>
<name>A0ABS9BQB7_9BACT</name>
<dbReference type="Proteomes" id="UP001201449">
    <property type="component" value="Unassembled WGS sequence"/>
</dbReference>
<feature type="transmembrane region" description="Helical" evidence="1">
    <location>
        <begin position="81"/>
        <end position="100"/>
    </location>
</feature>
<evidence type="ECO:0000313" key="3">
    <source>
        <dbReference type="Proteomes" id="UP001201449"/>
    </source>
</evidence>
<feature type="transmembrane region" description="Helical" evidence="1">
    <location>
        <begin position="42"/>
        <end position="61"/>
    </location>
</feature>
<proteinExistence type="predicted"/>
<evidence type="ECO:0000313" key="2">
    <source>
        <dbReference type="EMBL" id="MCF1749984.1"/>
    </source>
</evidence>
<feature type="transmembrane region" description="Helical" evidence="1">
    <location>
        <begin position="186"/>
        <end position="204"/>
    </location>
</feature>